<evidence type="ECO:0000256" key="1">
    <source>
        <dbReference type="SAM" id="MobiDB-lite"/>
    </source>
</evidence>
<sequence>MQVATQSDPAQQNQVQKEGNFPLKKTWHQKVPQEDPVLLSSGNRFSVLEEGEDNNEGRQLLTSRDPDSTHVSPQEPASEPQAQDSLASPSVTLHGLYGDTISHGVQHLDPGCNAGMVVVAVTNREVARSSVNMEATLSSLVTVPEEAEEAMRISRAKSSRFFPKPSDADLEKEIPRNVGVVVASEILWDRFMSPSLISMGRAPVLVNSVNKDKALSWNSYRWWRDAKQLFSRASTQLSHVYLETNQLADSLANLAVKNKKNDVFWGGGQVYLMLEAAAVGGSTVECGHKNAGSQFASLGISSAAGSWIRRTCCAIVLQGEEAKREGGGKQGHLQLQPLFWEMGIPSELRDTWASRRGSKQSPWISSPSEPRVSASESTVRDAVTEGMKRASIAGAVAAVPTLVGCRVIPWAKANLNYTAQALIISAASIAAFFITADKTILKGAKKNSRDKFDKVVRENA</sequence>
<evidence type="ECO:0000313" key="2">
    <source>
        <dbReference type="EMBL" id="MQM17853.1"/>
    </source>
</evidence>
<proteinExistence type="predicted"/>
<feature type="region of interest" description="Disordered" evidence="1">
    <location>
        <begin position="1"/>
        <end position="87"/>
    </location>
</feature>
<feature type="region of interest" description="Disordered" evidence="1">
    <location>
        <begin position="355"/>
        <end position="377"/>
    </location>
</feature>
<reference evidence="2" key="1">
    <citation type="submission" date="2017-07" db="EMBL/GenBank/DDBJ databases">
        <title>Taro Niue Genome Assembly and Annotation.</title>
        <authorList>
            <person name="Atibalentja N."/>
            <person name="Keating K."/>
            <person name="Fields C.J."/>
        </authorList>
    </citation>
    <scope>NUCLEOTIDE SEQUENCE</scope>
    <source>
        <strain evidence="2">Niue_2</strain>
        <tissue evidence="2">Leaf</tissue>
    </source>
</reference>
<dbReference type="PANTHER" id="PTHR33605:SF3">
    <property type="entry name" value="EARLY NODULIN-LIKE PROTEIN"/>
    <property type="match status" value="1"/>
</dbReference>
<dbReference type="Pfam" id="PF03386">
    <property type="entry name" value="ENOD93"/>
    <property type="match status" value="1"/>
</dbReference>
<organism evidence="2 3">
    <name type="scientific">Colocasia esculenta</name>
    <name type="common">Wild taro</name>
    <name type="synonym">Arum esculentum</name>
    <dbReference type="NCBI Taxonomy" id="4460"/>
    <lineage>
        <taxon>Eukaryota</taxon>
        <taxon>Viridiplantae</taxon>
        <taxon>Streptophyta</taxon>
        <taxon>Embryophyta</taxon>
        <taxon>Tracheophyta</taxon>
        <taxon>Spermatophyta</taxon>
        <taxon>Magnoliopsida</taxon>
        <taxon>Liliopsida</taxon>
        <taxon>Araceae</taxon>
        <taxon>Aroideae</taxon>
        <taxon>Colocasieae</taxon>
        <taxon>Colocasia</taxon>
    </lineage>
</organism>
<name>A0A843XF10_COLES</name>
<dbReference type="EMBL" id="NMUH01007807">
    <property type="protein sequence ID" value="MQM17853.1"/>
    <property type="molecule type" value="Genomic_DNA"/>
</dbReference>
<dbReference type="PANTHER" id="PTHR33605">
    <property type="entry name" value="EARLY NODULIN-93"/>
    <property type="match status" value="1"/>
</dbReference>
<gene>
    <name evidence="2" type="ORF">Taro_050835</name>
</gene>
<dbReference type="OrthoDB" id="634154at2759"/>
<comment type="caution">
    <text evidence="2">The sequence shown here is derived from an EMBL/GenBank/DDBJ whole genome shotgun (WGS) entry which is preliminary data.</text>
</comment>
<dbReference type="AlphaFoldDB" id="A0A843XF10"/>
<feature type="compositionally biased region" description="Polar residues" evidence="1">
    <location>
        <begin position="359"/>
        <end position="368"/>
    </location>
</feature>
<feature type="compositionally biased region" description="Polar residues" evidence="1">
    <location>
        <begin position="1"/>
        <end position="17"/>
    </location>
</feature>
<protein>
    <submittedName>
        <fullName evidence="2">Uncharacterized protein</fullName>
    </submittedName>
</protein>
<dbReference type="InterPro" id="IPR005050">
    <property type="entry name" value="Enod93"/>
</dbReference>
<evidence type="ECO:0000313" key="3">
    <source>
        <dbReference type="Proteomes" id="UP000652761"/>
    </source>
</evidence>
<keyword evidence="3" id="KW-1185">Reference proteome</keyword>
<accession>A0A843XF10</accession>
<dbReference type="Proteomes" id="UP000652761">
    <property type="component" value="Unassembled WGS sequence"/>
</dbReference>